<keyword evidence="2" id="KW-1185">Reference proteome</keyword>
<protein>
    <submittedName>
        <fullName evidence="1">Uncharacterized protein</fullName>
    </submittedName>
</protein>
<gene>
    <name evidence="1" type="ORF">JL2886_02083</name>
</gene>
<dbReference type="EMBL" id="CP015124">
    <property type="protein sequence ID" value="ANP36977.1"/>
    <property type="molecule type" value="Genomic_DNA"/>
</dbReference>
<accession>A0A1B0ZS31</accession>
<evidence type="ECO:0000313" key="2">
    <source>
        <dbReference type="Proteomes" id="UP000092565"/>
    </source>
</evidence>
<proteinExistence type="predicted"/>
<organism evidence="1 2">
    <name type="scientific">Phaeobacter gallaeciensis</name>
    <dbReference type="NCBI Taxonomy" id="60890"/>
    <lineage>
        <taxon>Bacteria</taxon>
        <taxon>Pseudomonadati</taxon>
        <taxon>Pseudomonadota</taxon>
        <taxon>Alphaproteobacteria</taxon>
        <taxon>Rhodobacterales</taxon>
        <taxon>Roseobacteraceae</taxon>
        <taxon>Phaeobacter</taxon>
    </lineage>
</organism>
<dbReference type="AlphaFoldDB" id="A0A1B0ZS31"/>
<name>A0A1B0ZS31_9RHOB</name>
<dbReference type="Proteomes" id="UP000092565">
    <property type="component" value="Chromosome"/>
</dbReference>
<evidence type="ECO:0000313" key="1">
    <source>
        <dbReference type="EMBL" id="ANP36977.1"/>
    </source>
</evidence>
<sequence length="38" mass="4380">MQEIMRRLCWAAEVKVSTEDREMALQRLVTVSLRSAGD</sequence>
<reference evidence="1 2" key="1">
    <citation type="submission" date="2016-04" db="EMBL/GenBank/DDBJ databases">
        <authorList>
            <person name="Evans L.H."/>
            <person name="Alamgir A."/>
            <person name="Owens N."/>
            <person name="Weber N.D."/>
            <person name="Virtaneva K."/>
            <person name="Barbian K."/>
            <person name="Babar A."/>
            <person name="Rosenke K."/>
        </authorList>
    </citation>
    <scope>NUCLEOTIDE SEQUENCE [LARGE SCALE GENOMIC DNA]</scope>
    <source>
        <strain evidence="1 2">JL2886</strain>
    </source>
</reference>